<feature type="transmembrane region" description="Helical" evidence="6">
    <location>
        <begin position="85"/>
        <end position="103"/>
    </location>
</feature>
<dbReference type="AlphaFoldDB" id="A0AAE3DQ22"/>
<feature type="transmembrane region" description="Helical" evidence="6">
    <location>
        <begin position="115"/>
        <end position="136"/>
    </location>
</feature>
<accession>A0AAE3DQ22</accession>
<gene>
    <name evidence="8" type="ORF">LKD71_01105</name>
</gene>
<keyword evidence="3 6" id="KW-0812">Transmembrane</keyword>
<feature type="domain" description="DUF2179" evidence="7">
    <location>
        <begin position="227"/>
        <end position="281"/>
    </location>
</feature>
<dbReference type="GO" id="GO:0005886">
    <property type="term" value="C:plasma membrane"/>
    <property type="evidence" value="ECO:0007669"/>
    <property type="project" value="UniProtKB-SubCell"/>
</dbReference>
<dbReference type="Pfam" id="PF10035">
    <property type="entry name" value="DUF2179"/>
    <property type="match status" value="1"/>
</dbReference>
<protein>
    <submittedName>
        <fullName evidence="8">YitT family protein</fullName>
    </submittedName>
</protein>
<comment type="caution">
    <text evidence="8">The sequence shown here is derived from an EMBL/GenBank/DDBJ whole genome shotgun (WGS) entry which is preliminary data.</text>
</comment>
<feature type="transmembrane region" description="Helical" evidence="6">
    <location>
        <begin position="12"/>
        <end position="32"/>
    </location>
</feature>
<dbReference type="PANTHER" id="PTHR33545:SF5">
    <property type="entry name" value="UPF0750 MEMBRANE PROTEIN YITT"/>
    <property type="match status" value="1"/>
</dbReference>
<evidence type="ECO:0000313" key="8">
    <source>
        <dbReference type="EMBL" id="MCC2188431.1"/>
    </source>
</evidence>
<dbReference type="Gene3D" id="3.30.70.120">
    <property type="match status" value="1"/>
</dbReference>
<reference evidence="8 9" key="1">
    <citation type="submission" date="2021-10" db="EMBL/GenBank/DDBJ databases">
        <title>Anaerobic single-cell dispensing facilitates the cultivation of human gut bacteria.</title>
        <authorList>
            <person name="Afrizal A."/>
        </authorList>
    </citation>
    <scope>NUCLEOTIDE SEQUENCE [LARGE SCALE GENOMIC DNA]</scope>
    <source>
        <strain evidence="8 9">CLA-AA-H277</strain>
    </source>
</reference>
<keyword evidence="2" id="KW-1003">Cell membrane</keyword>
<keyword evidence="9" id="KW-1185">Reference proteome</keyword>
<evidence type="ECO:0000256" key="1">
    <source>
        <dbReference type="ARBA" id="ARBA00004651"/>
    </source>
</evidence>
<sequence>MFKQHPKVWSAVREYGIITVATLIMVIGIYVFKFPNNFSFGGVSGMAVLLAKLTSISAGNWTFLLNMALLVLGFLFLGKSFGIKTVYVSVLMSVALSGMEKILPMSHPLTTQPVLELIFAIFLPALSAAILFDIGASGGGTDILAMILKKYTSFNIGSALFVVDLLITVAACFIFDPTTGLFSFTGLMAKSLVIDGVIENINLCKYFTIVCDEPDPICDFIHDALNRSATIFKGEGTYTHQQKFIILTVMKRSQAVQLRNFLKKNDPGAFMMITNSSEIIGKGFRGFN</sequence>
<dbReference type="PANTHER" id="PTHR33545">
    <property type="entry name" value="UPF0750 MEMBRANE PROTEIN YITT-RELATED"/>
    <property type="match status" value="1"/>
</dbReference>
<comment type="subcellular location">
    <subcellularLocation>
        <location evidence="1">Cell membrane</location>
        <topology evidence="1">Multi-pass membrane protein</topology>
    </subcellularLocation>
</comment>
<keyword evidence="5 6" id="KW-0472">Membrane</keyword>
<feature type="transmembrane region" description="Helical" evidence="6">
    <location>
        <begin position="61"/>
        <end position="79"/>
    </location>
</feature>
<dbReference type="PIRSF" id="PIRSF006483">
    <property type="entry name" value="Membrane_protein_YitT"/>
    <property type="match status" value="1"/>
</dbReference>
<dbReference type="InterPro" id="IPR015867">
    <property type="entry name" value="N-reg_PII/ATP_PRibTrfase_C"/>
</dbReference>
<evidence type="ECO:0000256" key="3">
    <source>
        <dbReference type="ARBA" id="ARBA00022692"/>
    </source>
</evidence>
<evidence type="ECO:0000256" key="2">
    <source>
        <dbReference type="ARBA" id="ARBA00022475"/>
    </source>
</evidence>
<evidence type="ECO:0000256" key="5">
    <source>
        <dbReference type="ARBA" id="ARBA00023136"/>
    </source>
</evidence>
<dbReference type="CDD" id="cd16380">
    <property type="entry name" value="YitT_C"/>
    <property type="match status" value="1"/>
</dbReference>
<organism evidence="8 9">
    <name type="scientific">Fusicatenibacter faecihominis</name>
    <dbReference type="NCBI Taxonomy" id="2881276"/>
    <lineage>
        <taxon>Bacteria</taxon>
        <taxon>Bacillati</taxon>
        <taxon>Bacillota</taxon>
        <taxon>Clostridia</taxon>
        <taxon>Lachnospirales</taxon>
        <taxon>Lachnospiraceae</taxon>
        <taxon>Fusicatenibacter</taxon>
    </lineage>
</organism>
<dbReference type="EMBL" id="JAJEPR010000001">
    <property type="protein sequence ID" value="MCC2188431.1"/>
    <property type="molecule type" value="Genomic_DNA"/>
</dbReference>
<keyword evidence="4 6" id="KW-1133">Transmembrane helix</keyword>
<dbReference type="RefSeq" id="WP_227614021.1">
    <property type="nucleotide sequence ID" value="NZ_JAJEPR010000001.1"/>
</dbReference>
<name>A0AAE3DQ22_9FIRM</name>
<evidence type="ECO:0000313" key="9">
    <source>
        <dbReference type="Proteomes" id="UP001197875"/>
    </source>
</evidence>
<evidence type="ECO:0000256" key="4">
    <source>
        <dbReference type="ARBA" id="ARBA00022989"/>
    </source>
</evidence>
<evidence type="ECO:0000259" key="7">
    <source>
        <dbReference type="Pfam" id="PF10035"/>
    </source>
</evidence>
<proteinExistence type="predicted"/>
<feature type="transmembrane region" description="Helical" evidence="6">
    <location>
        <begin position="156"/>
        <end position="175"/>
    </location>
</feature>
<dbReference type="InterPro" id="IPR003740">
    <property type="entry name" value="YitT"/>
</dbReference>
<dbReference type="Pfam" id="PF02588">
    <property type="entry name" value="YitT_membrane"/>
    <property type="match status" value="1"/>
</dbReference>
<dbReference type="Proteomes" id="UP001197875">
    <property type="component" value="Unassembled WGS sequence"/>
</dbReference>
<dbReference type="InterPro" id="IPR051461">
    <property type="entry name" value="UPF0750_membrane"/>
</dbReference>
<dbReference type="InterPro" id="IPR019264">
    <property type="entry name" value="DUF2179"/>
</dbReference>
<evidence type="ECO:0000256" key="6">
    <source>
        <dbReference type="SAM" id="Phobius"/>
    </source>
</evidence>